<dbReference type="Proteomes" id="UP000324479">
    <property type="component" value="Unassembled WGS sequence"/>
</dbReference>
<sequence length="390" mass="42806">MTKTIVARTARDPLGRVQWDDDSPLSAEFETEGGAIRTRFGRFVGGRSDATEIVRIDTGAAVIHVLPTRGMAIWNIERDGTRFAWRSPVDGPVHPSFVPLGDADGLGWLSGFDELLVRCGLESNGAPEHDPAGNLVYPLHGRIGNLPADGLQIEYDEASGRLELVGDYRESRLFFTNFHLRSRVRVTAGSASVEVLDDVTNDRGTAATMQMLYHINLGAPVLDDGSQLLAPIEELAPKDDRSASEIDGWNQCGGPQKGYAERVYFATLREDRSHQTTVMLRNAEANKGLAVEYSTKTLPRFILWKNTADLADGYVCGMEPATNYPNQRSFEENQRRLVELQPEETVSFRLTLEPLTDAEAVEAQAAKIQAIAGDASPTVHRQPKAGWSAS</sequence>
<dbReference type="AlphaFoldDB" id="A0A5M6D0E2"/>
<protein>
    <submittedName>
        <fullName evidence="1">Aldose 1-epimerase family protein</fullName>
    </submittedName>
</protein>
<organism evidence="1 2">
    <name type="scientific">Roseiconus nitratireducens</name>
    <dbReference type="NCBI Taxonomy" id="2605748"/>
    <lineage>
        <taxon>Bacteria</taxon>
        <taxon>Pseudomonadati</taxon>
        <taxon>Planctomycetota</taxon>
        <taxon>Planctomycetia</taxon>
        <taxon>Pirellulales</taxon>
        <taxon>Pirellulaceae</taxon>
        <taxon>Roseiconus</taxon>
    </lineage>
</organism>
<dbReference type="GO" id="GO:0030246">
    <property type="term" value="F:carbohydrate binding"/>
    <property type="evidence" value="ECO:0007669"/>
    <property type="project" value="InterPro"/>
</dbReference>
<evidence type="ECO:0000313" key="2">
    <source>
        <dbReference type="Proteomes" id="UP000324479"/>
    </source>
</evidence>
<gene>
    <name evidence="1" type="ORF">FYK55_18745</name>
</gene>
<reference evidence="1 2" key="1">
    <citation type="submission" date="2019-08" db="EMBL/GenBank/DDBJ databases">
        <authorList>
            <person name="Dhanesh K."/>
            <person name="Kumar G."/>
            <person name="Sasikala C."/>
            <person name="Venkata Ramana C."/>
        </authorList>
    </citation>
    <scope>NUCLEOTIDE SEQUENCE [LARGE SCALE GENOMIC DNA]</scope>
    <source>
        <strain evidence="1 2">JC645</strain>
    </source>
</reference>
<evidence type="ECO:0000313" key="1">
    <source>
        <dbReference type="EMBL" id="KAA5540951.1"/>
    </source>
</evidence>
<dbReference type="RefSeq" id="WP_150077996.1">
    <property type="nucleotide sequence ID" value="NZ_VWOX01000011.1"/>
</dbReference>
<dbReference type="Gene3D" id="2.70.98.10">
    <property type="match status" value="1"/>
</dbReference>
<dbReference type="EMBL" id="VWOX01000011">
    <property type="protein sequence ID" value="KAA5540951.1"/>
    <property type="molecule type" value="Genomic_DNA"/>
</dbReference>
<dbReference type="InterPro" id="IPR027839">
    <property type="entry name" value="DUF4432"/>
</dbReference>
<name>A0A5M6D0E2_9BACT</name>
<keyword evidence="2" id="KW-1185">Reference proteome</keyword>
<comment type="caution">
    <text evidence="1">The sequence shown here is derived from an EMBL/GenBank/DDBJ whole genome shotgun (WGS) entry which is preliminary data.</text>
</comment>
<proteinExistence type="predicted"/>
<dbReference type="Pfam" id="PF14486">
    <property type="entry name" value="DUF4432"/>
    <property type="match status" value="1"/>
</dbReference>
<dbReference type="InterPro" id="IPR014718">
    <property type="entry name" value="GH-type_carb-bd"/>
</dbReference>
<accession>A0A5M6D0E2</accession>
<dbReference type="CDD" id="cd09023">
    <property type="entry name" value="Aldose_epim_Ec_c4013"/>
    <property type="match status" value="1"/>
</dbReference>